<evidence type="ECO:0000313" key="1">
    <source>
        <dbReference type="EMBL" id="MCV2885935.1"/>
    </source>
</evidence>
<proteinExistence type="predicted"/>
<keyword evidence="2" id="KW-1185">Reference proteome</keyword>
<gene>
    <name evidence="1" type="ORF">OE749_14680</name>
</gene>
<dbReference type="Proteomes" id="UP001652504">
    <property type="component" value="Unassembled WGS sequence"/>
</dbReference>
<accession>A0ABT3ABG8</accession>
<evidence type="ECO:0000313" key="2">
    <source>
        <dbReference type="Proteomes" id="UP001652504"/>
    </source>
</evidence>
<protein>
    <submittedName>
        <fullName evidence="1">Uncharacterized protein</fullName>
    </submittedName>
</protein>
<reference evidence="1 2" key="1">
    <citation type="submission" date="2022-10" db="EMBL/GenBank/DDBJ databases">
        <title>Aestuariibacter sp. AA17 isolated from Montipora capitata coral fragment.</title>
        <authorList>
            <person name="Emsley S.A."/>
            <person name="Pfannmuller K.M."/>
            <person name="Loughran R.M."/>
            <person name="Shlafstein M."/>
            <person name="Papke E."/>
            <person name="Saw J.H."/>
            <person name="Ushijima B."/>
            <person name="Videau P."/>
        </authorList>
    </citation>
    <scope>NUCLEOTIDE SEQUENCE [LARGE SCALE GENOMIC DNA]</scope>
    <source>
        <strain evidence="1 2">AA17</strain>
    </source>
</reference>
<name>A0ABT3ABG8_9ALTE</name>
<organism evidence="1 2">
    <name type="scientific">Fluctibacter corallii</name>
    <dbReference type="NCBI Taxonomy" id="2984329"/>
    <lineage>
        <taxon>Bacteria</taxon>
        <taxon>Pseudomonadati</taxon>
        <taxon>Pseudomonadota</taxon>
        <taxon>Gammaproteobacteria</taxon>
        <taxon>Alteromonadales</taxon>
        <taxon>Alteromonadaceae</taxon>
        <taxon>Fluctibacter</taxon>
    </lineage>
</organism>
<dbReference type="RefSeq" id="WP_263713227.1">
    <property type="nucleotide sequence ID" value="NZ_JAOWKX010000008.1"/>
</dbReference>
<sequence>MLTFEHDAEIAKLIPLWSSLSGVRETHLTVNIIPNVQQYGQPYDVMVNLYLPSMWSNSQVAAIQLGLANALSTSLKRPISDIHIISTIVDTGLVVEDGHMITW</sequence>
<comment type="caution">
    <text evidence="1">The sequence shown here is derived from an EMBL/GenBank/DDBJ whole genome shotgun (WGS) entry which is preliminary data.</text>
</comment>
<dbReference type="EMBL" id="JAOWKX010000008">
    <property type="protein sequence ID" value="MCV2885935.1"/>
    <property type="molecule type" value="Genomic_DNA"/>
</dbReference>